<sequence length="221" mass="24781">MGKRGAARPSLEKKAYQDIRARIISAEFLPGMLLSENELADTLGMSRTPIRAAISLLETEGFLESVRGRGVFVKEISFREFREMFEVLVSMQLFALDVAAARGHAFDLPALREQLERQAFAAESGDYEAYYDSSLRFVGTMVASCGNESMRNILETIKGKYMFKMLSFRKMNARSLPKPTHARSAHARIYDALERGDPAGAREAVLALNAFVYDQFSVFDI</sequence>
<dbReference type="InterPro" id="IPR008920">
    <property type="entry name" value="TF_FadR/GntR_C"/>
</dbReference>
<dbReference type="InterPro" id="IPR036390">
    <property type="entry name" value="WH_DNA-bd_sf"/>
</dbReference>
<feature type="domain" description="HTH gntR-type" evidence="4">
    <location>
        <begin position="9"/>
        <end position="76"/>
    </location>
</feature>
<dbReference type="GO" id="GO:0003700">
    <property type="term" value="F:DNA-binding transcription factor activity"/>
    <property type="evidence" value="ECO:0007669"/>
    <property type="project" value="InterPro"/>
</dbReference>
<dbReference type="EMBL" id="VCIW01000007">
    <property type="protein sequence ID" value="TLS51935.1"/>
    <property type="molecule type" value="Genomic_DNA"/>
</dbReference>
<evidence type="ECO:0000313" key="6">
    <source>
        <dbReference type="Proteomes" id="UP000309676"/>
    </source>
</evidence>
<proteinExistence type="predicted"/>
<dbReference type="CDD" id="cd07377">
    <property type="entry name" value="WHTH_GntR"/>
    <property type="match status" value="1"/>
</dbReference>
<accession>A0A5R9GJX0</accession>
<organism evidence="5 6">
    <name type="scientific">Paenibacillus antri</name>
    <dbReference type="NCBI Taxonomy" id="2582848"/>
    <lineage>
        <taxon>Bacteria</taxon>
        <taxon>Bacillati</taxon>
        <taxon>Bacillota</taxon>
        <taxon>Bacilli</taxon>
        <taxon>Bacillales</taxon>
        <taxon>Paenibacillaceae</taxon>
        <taxon>Paenibacillus</taxon>
    </lineage>
</organism>
<keyword evidence="1" id="KW-0805">Transcription regulation</keyword>
<keyword evidence="2" id="KW-0238">DNA-binding</keyword>
<keyword evidence="6" id="KW-1185">Reference proteome</keyword>
<dbReference type="SMART" id="SM00895">
    <property type="entry name" value="FCD"/>
    <property type="match status" value="1"/>
</dbReference>
<evidence type="ECO:0000256" key="3">
    <source>
        <dbReference type="ARBA" id="ARBA00023163"/>
    </source>
</evidence>
<gene>
    <name evidence="5" type="ORF">FE782_12765</name>
</gene>
<dbReference type="InterPro" id="IPR011711">
    <property type="entry name" value="GntR_C"/>
</dbReference>
<dbReference type="PRINTS" id="PR00035">
    <property type="entry name" value="HTHGNTR"/>
</dbReference>
<evidence type="ECO:0000259" key="4">
    <source>
        <dbReference type="PROSITE" id="PS50949"/>
    </source>
</evidence>
<dbReference type="PANTHER" id="PTHR43537:SF24">
    <property type="entry name" value="GLUCONATE OPERON TRANSCRIPTIONAL REPRESSOR"/>
    <property type="match status" value="1"/>
</dbReference>
<dbReference type="SUPFAM" id="SSF48008">
    <property type="entry name" value="GntR ligand-binding domain-like"/>
    <property type="match status" value="1"/>
</dbReference>
<evidence type="ECO:0000256" key="1">
    <source>
        <dbReference type="ARBA" id="ARBA00023015"/>
    </source>
</evidence>
<dbReference type="Proteomes" id="UP000309676">
    <property type="component" value="Unassembled WGS sequence"/>
</dbReference>
<dbReference type="AlphaFoldDB" id="A0A5R9GJX0"/>
<reference evidence="5 6" key="1">
    <citation type="submission" date="2019-05" db="EMBL/GenBank/DDBJ databases">
        <authorList>
            <person name="Narsing Rao M.P."/>
            <person name="Li W.J."/>
        </authorList>
    </citation>
    <scope>NUCLEOTIDE SEQUENCE [LARGE SCALE GENOMIC DNA]</scope>
    <source>
        <strain evidence="5 6">SYSU_K30003</strain>
    </source>
</reference>
<comment type="caution">
    <text evidence="5">The sequence shown here is derived from an EMBL/GenBank/DDBJ whole genome shotgun (WGS) entry which is preliminary data.</text>
</comment>
<evidence type="ECO:0000313" key="5">
    <source>
        <dbReference type="EMBL" id="TLS51935.1"/>
    </source>
</evidence>
<protein>
    <submittedName>
        <fullName evidence="5">GntR family transcriptional regulator</fullName>
    </submittedName>
</protein>
<dbReference type="InterPro" id="IPR036388">
    <property type="entry name" value="WH-like_DNA-bd_sf"/>
</dbReference>
<name>A0A5R9GJX0_9BACL</name>
<dbReference type="PANTHER" id="PTHR43537">
    <property type="entry name" value="TRANSCRIPTIONAL REGULATOR, GNTR FAMILY"/>
    <property type="match status" value="1"/>
</dbReference>
<dbReference type="OrthoDB" id="368257at2"/>
<dbReference type="Gene3D" id="1.20.120.530">
    <property type="entry name" value="GntR ligand-binding domain-like"/>
    <property type="match status" value="1"/>
</dbReference>
<dbReference type="PROSITE" id="PS50949">
    <property type="entry name" value="HTH_GNTR"/>
    <property type="match status" value="1"/>
</dbReference>
<dbReference type="SUPFAM" id="SSF46785">
    <property type="entry name" value="Winged helix' DNA-binding domain"/>
    <property type="match status" value="1"/>
</dbReference>
<dbReference type="Pfam" id="PF07729">
    <property type="entry name" value="FCD"/>
    <property type="match status" value="1"/>
</dbReference>
<keyword evidence="3" id="KW-0804">Transcription</keyword>
<dbReference type="InterPro" id="IPR000524">
    <property type="entry name" value="Tscrpt_reg_HTH_GntR"/>
</dbReference>
<dbReference type="Pfam" id="PF00392">
    <property type="entry name" value="GntR"/>
    <property type="match status" value="1"/>
</dbReference>
<dbReference type="Gene3D" id="1.10.10.10">
    <property type="entry name" value="Winged helix-like DNA-binding domain superfamily/Winged helix DNA-binding domain"/>
    <property type="match status" value="1"/>
</dbReference>
<evidence type="ECO:0000256" key="2">
    <source>
        <dbReference type="ARBA" id="ARBA00023125"/>
    </source>
</evidence>
<dbReference type="GO" id="GO:0003677">
    <property type="term" value="F:DNA binding"/>
    <property type="evidence" value="ECO:0007669"/>
    <property type="project" value="UniProtKB-KW"/>
</dbReference>
<dbReference type="SMART" id="SM00345">
    <property type="entry name" value="HTH_GNTR"/>
    <property type="match status" value="1"/>
</dbReference>